<gene>
    <name evidence="1" type="ORF">SV7mr_32440</name>
</gene>
<dbReference type="Proteomes" id="UP000315003">
    <property type="component" value="Chromosome"/>
</dbReference>
<organism evidence="1 2">
    <name type="scientific">Stieleria bergensis</name>
    <dbReference type="NCBI Taxonomy" id="2528025"/>
    <lineage>
        <taxon>Bacteria</taxon>
        <taxon>Pseudomonadati</taxon>
        <taxon>Planctomycetota</taxon>
        <taxon>Planctomycetia</taxon>
        <taxon>Pirellulales</taxon>
        <taxon>Pirellulaceae</taxon>
        <taxon>Stieleria</taxon>
    </lineage>
</organism>
<evidence type="ECO:0000313" key="1">
    <source>
        <dbReference type="EMBL" id="QDT60718.1"/>
    </source>
</evidence>
<evidence type="ECO:0000313" key="2">
    <source>
        <dbReference type="Proteomes" id="UP000315003"/>
    </source>
</evidence>
<accession>A0A517SX58</accession>
<protein>
    <submittedName>
        <fullName evidence="1">Uncharacterized protein</fullName>
    </submittedName>
</protein>
<sequence length="62" mass="6678">MIDNNGATTDERKIEPMKLDLASGLSLLTPKPSKPSHFNPPGQANALLPRQHIATASNARPF</sequence>
<keyword evidence="2" id="KW-1185">Reference proteome</keyword>
<name>A0A517SX58_9BACT</name>
<dbReference type="AlphaFoldDB" id="A0A517SX58"/>
<proteinExistence type="predicted"/>
<dbReference type="EMBL" id="CP036272">
    <property type="protein sequence ID" value="QDT60718.1"/>
    <property type="molecule type" value="Genomic_DNA"/>
</dbReference>
<reference evidence="1 2" key="1">
    <citation type="submission" date="2019-02" db="EMBL/GenBank/DDBJ databases">
        <title>Deep-cultivation of Planctomycetes and their phenomic and genomic characterization uncovers novel biology.</title>
        <authorList>
            <person name="Wiegand S."/>
            <person name="Jogler M."/>
            <person name="Boedeker C."/>
            <person name="Pinto D."/>
            <person name="Vollmers J."/>
            <person name="Rivas-Marin E."/>
            <person name="Kohn T."/>
            <person name="Peeters S.H."/>
            <person name="Heuer A."/>
            <person name="Rast P."/>
            <person name="Oberbeckmann S."/>
            <person name="Bunk B."/>
            <person name="Jeske O."/>
            <person name="Meyerdierks A."/>
            <person name="Storesund J.E."/>
            <person name="Kallscheuer N."/>
            <person name="Luecker S."/>
            <person name="Lage O.M."/>
            <person name="Pohl T."/>
            <person name="Merkel B.J."/>
            <person name="Hornburger P."/>
            <person name="Mueller R.-W."/>
            <person name="Bruemmer F."/>
            <person name="Labrenz M."/>
            <person name="Spormann A.M."/>
            <person name="Op den Camp H."/>
            <person name="Overmann J."/>
            <person name="Amann R."/>
            <person name="Jetten M.S.M."/>
            <person name="Mascher T."/>
            <person name="Medema M.H."/>
            <person name="Devos D.P."/>
            <person name="Kaster A.-K."/>
            <person name="Ovreas L."/>
            <person name="Rohde M."/>
            <person name="Galperin M.Y."/>
            <person name="Jogler C."/>
        </authorList>
    </citation>
    <scope>NUCLEOTIDE SEQUENCE [LARGE SCALE GENOMIC DNA]</scope>
    <source>
        <strain evidence="1 2">SV_7m_r</strain>
    </source>
</reference>